<name>A0ABD5RZ29_9EURY</name>
<dbReference type="AlphaFoldDB" id="A0ABD5RZ29"/>
<protein>
    <submittedName>
        <fullName evidence="2">Chromosome segregation protein SMC</fullName>
    </submittedName>
</protein>
<dbReference type="Gene3D" id="1.20.1270.70">
    <property type="entry name" value="Designed single chain three-helix bundle"/>
    <property type="match status" value="1"/>
</dbReference>
<evidence type="ECO:0000313" key="3">
    <source>
        <dbReference type="Proteomes" id="UP001596328"/>
    </source>
</evidence>
<sequence length="116" mass="12120">MSNRVEELETKVSQLQAAVDGLTEEIVETKERVRQLESQVEVDVQAPSSGSASTSGSGSASSATPTSNEDETTPDVGSEVVDGESPVDERKSEEAEGSKEEAESESESDGSDIIVA</sequence>
<dbReference type="Proteomes" id="UP001596328">
    <property type="component" value="Unassembled WGS sequence"/>
</dbReference>
<feature type="compositionally biased region" description="Low complexity" evidence="1">
    <location>
        <begin position="46"/>
        <end position="67"/>
    </location>
</feature>
<accession>A0ABD5RZ29</accession>
<dbReference type="Pfam" id="PF24362">
    <property type="entry name" value="DUF7518"/>
    <property type="match status" value="1"/>
</dbReference>
<feature type="region of interest" description="Disordered" evidence="1">
    <location>
        <begin position="36"/>
        <end position="116"/>
    </location>
</feature>
<evidence type="ECO:0000313" key="2">
    <source>
        <dbReference type="EMBL" id="MFC6724546.1"/>
    </source>
</evidence>
<proteinExistence type="predicted"/>
<feature type="compositionally biased region" description="Basic and acidic residues" evidence="1">
    <location>
        <begin position="87"/>
        <end position="101"/>
    </location>
</feature>
<dbReference type="InterPro" id="IPR055940">
    <property type="entry name" value="DUF7518"/>
</dbReference>
<dbReference type="EMBL" id="JBHSWU010000210">
    <property type="protein sequence ID" value="MFC6724546.1"/>
    <property type="molecule type" value="Genomic_DNA"/>
</dbReference>
<evidence type="ECO:0000256" key="1">
    <source>
        <dbReference type="SAM" id="MobiDB-lite"/>
    </source>
</evidence>
<comment type="caution">
    <text evidence="2">The sequence shown here is derived from an EMBL/GenBank/DDBJ whole genome shotgun (WGS) entry which is preliminary data.</text>
</comment>
<gene>
    <name evidence="2" type="ORF">ACFQE1_09195</name>
</gene>
<keyword evidence="3" id="KW-1185">Reference proteome</keyword>
<organism evidence="2 3">
    <name type="scientific">Halobium palmae</name>
    <dbReference type="NCBI Taxonomy" id="1776492"/>
    <lineage>
        <taxon>Archaea</taxon>
        <taxon>Methanobacteriati</taxon>
        <taxon>Methanobacteriota</taxon>
        <taxon>Stenosarchaea group</taxon>
        <taxon>Halobacteria</taxon>
        <taxon>Halobacteriales</taxon>
        <taxon>Haloferacaceae</taxon>
        <taxon>Halobium</taxon>
    </lineage>
</organism>
<reference evidence="2 3" key="1">
    <citation type="journal article" date="2019" name="Int. J. Syst. Evol. Microbiol.">
        <title>The Global Catalogue of Microorganisms (GCM) 10K type strain sequencing project: providing services to taxonomists for standard genome sequencing and annotation.</title>
        <authorList>
            <consortium name="The Broad Institute Genomics Platform"/>
            <consortium name="The Broad Institute Genome Sequencing Center for Infectious Disease"/>
            <person name="Wu L."/>
            <person name="Ma J."/>
        </authorList>
    </citation>
    <scope>NUCLEOTIDE SEQUENCE [LARGE SCALE GENOMIC DNA]</scope>
    <source>
        <strain evidence="2 3">NBRC 111368</strain>
    </source>
</reference>